<dbReference type="Gene3D" id="2.60.40.4070">
    <property type="match status" value="1"/>
</dbReference>
<proteinExistence type="inferred from homology"/>
<dbReference type="Proteomes" id="UP000697998">
    <property type="component" value="Unassembled WGS sequence"/>
</dbReference>
<dbReference type="AlphaFoldDB" id="A0A935PWW4"/>
<dbReference type="InterPro" id="IPR025965">
    <property type="entry name" value="FlgD/Vpr_Ig-like"/>
</dbReference>
<evidence type="ECO:0000256" key="3">
    <source>
        <dbReference type="ARBA" id="ARBA00022795"/>
    </source>
</evidence>
<comment type="caution">
    <text evidence="8">The sequence shown here is derived from an EMBL/GenBank/DDBJ whole genome shotgun (WGS) entry which is preliminary data.</text>
</comment>
<evidence type="ECO:0000259" key="7">
    <source>
        <dbReference type="Pfam" id="PF13861"/>
    </source>
</evidence>
<protein>
    <recommendedName>
        <fullName evidence="2 5">Basal-body rod modification protein FlgD</fullName>
    </recommendedName>
</protein>
<organism evidence="8 9">
    <name type="scientific">Candidatus Accumulibacter proximus</name>
    <dbReference type="NCBI Taxonomy" id="2954385"/>
    <lineage>
        <taxon>Bacteria</taxon>
        <taxon>Pseudomonadati</taxon>
        <taxon>Pseudomonadota</taxon>
        <taxon>Betaproteobacteria</taxon>
        <taxon>Candidatus Accumulibacter</taxon>
    </lineage>
</organism>
<dbReference type="GO" id="GO:0044781">
    <property type="term" value="P:bacterial-type flagellum organization"/>
    <property type="evidence" value="ECO:0007669"/>
    <property type="project" value="UniProtKB-UniRule"/>
</dbReference>
<sequence>MAAVQSNSSLSDSFAALNAQAKSKAIDSAATSEEVQNRFLKLLVTQLQNQDPLNPLDNAAVTTQLSQINTVTGIERLNATLETLLNTYNDGQAMQAAALIGRNVLVAGSRLSLANGQAGGGVNLAGPADSVTLKILDAAGTVVQSQNLGAREAGSFSFVWDGRSDAGLVMPPGSYGFTVDAARGGEKVSAEALQIGMVSALVRGKSGFELELGGLGRVDFDKVQQILQD</sequence>
<reference evidence="8 9" key="1">
    <citation type="submission" date="2020-10" db="EMBL/GenBank/DDBJ databases">
        <title>Connecting structure to function with the recovery of over 1000 high-quality activated sludge metagenome-assembled genomes encoding full-length rRNA genes using long-read sequencing.</title>
        <authorList>
            <person name="Singleton C.M."/>
            <person name="Petriglieri F."/>
            <person name="Kristensen J.M."/>
            <person name="Kirkegaard R.H."/>
            <person name="Michaelsen T.Y."/>
            <person name="Andersen M.H."/>
            <person name="Karst S.M."/>
            <person name="Dueholm M.S."/>
            <person name="Nielsen P.H."/>
            <person name="Albertsen M."/>
        </authorList>
    </citation>
    <scope>NUCLEOTIDE SEQUENCE [LARGE SCALE GENOMIC DNA]</scope>
    <source>
        <strain evidence="8">EsbW_18-Q3-R4-48_BATAC.285</strain>
    </source>
</reference>
<keyword evidence="8" id="KW-0966">Cell projection</keyword>
<comment type="function">
    <text evidence="4 5">Required for flagellar hook formation. May act as a scaffolding protein.</text>
</comment>
<gene>
    <name evidence="8" type="ORF">IPJ27_03645</name>
</gene>
<feature type="domain" description="FlgD/Vpr Ig-like" evidence="6">
    <location>
        <begin position="111"/>
        <end position="184"/>
    </location>
</feature>
<comment type="similarity">
    <text evidence="1 5">Belongs to the FlgD family.</text>
</comment>
<dbReference type="Pfam" id="PF13861">
    <property type="entry name" value="FLgD_tudor"/>
    <property type="match status" value="1"/>
</dbReference>
<keyword evidence="3 5" id="KW-1005">Bacterial flagellum biogenesis</keyword>
<dbReference type="InterPro" id="IPR005648">
    <property type="entry name" value="FlgD"/>
</dbReference>
<dbReference type="InterPro" id="IPR025963">
    <property type="entry name" value="FLgD_Tudor"/>
</dbReference>
<dbReference type="Pfam" id="PF13860">
    <property type="entry name" value="FlgD_ig"/>
    <property type="match status" value="1"/>
</dbReference>
<evidence type="ECO:0000256" key="5">
    <source>
        <dbReference type="RuleBase" id="RU362076"/>
    </source>
</evidence>
<evidence type="ECO:0000256" key="2">
    <source>
        <dbReference type="ARBA" id="ARBA00016013"/>
    </source>
</evidence>
<evidence type="ECO:0000259" key="6">
    <source>
        <dbReference type="Pfam" id="PF13860"/>
    </source>
</evidence>
<evidence type="ECO:0000313" key="9">
    <source>
        <dbReference type="Proteomes" id="UP000697998"/>
    </source>
</evidence>
<evidence type="ECO:0000256" key="1">
    <source>
        <dbReference type="ARBA" id="ARBA00010577"/>
    </source>
</evidence>
<keyword evidence="8" id="KW-0282">Flagellum</keyword>
<dbReference type="Gene3D" id="2.30.30.910">
    <property type="match status" value="1"/>
</dbReference>
<evidence type="ECO:0000256" key="4">
    <source>
        <dbReference type="ARBA" id="ARBA00024746"/>
    </source>
</evidence>
<accession>A0A935PWW4</accession>
<keyword evidence="8" id="KW-0969">Cilium</keyword>
<dbReference type="EMBL" id="JADJMH010000001">
    <property type="protein sequence ID" value="MBK7673918.1"/>
    <property type="molecule type" value="Genomic_DNA"/>
</dbReference>
<dbReference type="Pfam" id="PF03963">
    <property type="entry name" value="FlgD"/>
    <property type="match status" value="1"/>
</dbReference>
<name>A0A935PWW4_9PROT</name>
<feature type="domain" description="FlgD Tudor-like" evidence="7">
    <location>
        <begin position="92"/>
        <end position="224"/>
    </location>
</feature>
<evidence type="ECO:0000313" key="8">
    <source>
        <dbReference type="EMBL" id="MBK7673918.1"/>
    </source>
</evidence>